<name>A0AAW1NXF6_9CHLO</name>
<dbReference type="PANTHER" id="PTHR43712">
    <property type="entry name" value="PUTATIVE (AFU_ORTHOLOGUE AFUA_4G14580)-RELATED"/>
    <property type="match status" value="1"/>
</dbReference>
<dbReference type="GO" id="GO:0008171">
    <property type="term" value="F:O-methyltransferase activity"/>
    <property type="evidence" value="ECO:0007669"/>
    <property type="project" value="InterPro"/>
</dbReference>
<dbReference type="PANTHER" id="PTHR43712:SF2">
    <property type="entry name" value="O-METHYLTRANSFERASE CICE"/>
    <property type="match status" value="1"/>
</dbReference>
<dbReference type="InterPro" id="IPR036388">
    <property type="entry name" value="WH-like_DNA-bd_sf"/>
</dbReference>
<feature type="domain" description="O-methyltransferase C-terminal" evidence="5">
    <location>
        <begin position="181"/>
        <end position="394"/>
    </location>
</feature>
<keyword evidence="8" id="KW-1185">Reference proteome</keyword>
<dbReference type="InterPro" id="IPR012967">
    <property type="entry name" value="COMT_dimerisation"/>
</dbReference>
<dbReference type="InterPro" id="IPR001077">
    <property type="entry name" value="COMT_C"/>
</dbReference>
<dbReference type="GO" id="GO:0032259">
    <property type="term" value="P:methylation"/>
    <property type="evidence" value="ECO:0007669"/>
    <property type="project" value="UniProtKB-KW"/>
</dbReference>
<proteinExistence type="predicted"/>
<organism evidence="7 8">
    <name type="scientific">Symbiochloris irregularis</name>
    <dbReference type="NCBI Taxonomy" id="706552"/>
    <lineage>
        <taxon>Eukaryota</taxon>
        <taxon>Viridiplantae</taxon>
        <taxon>Chlorophyta</taxon>
        <taxon>core chlorophytes</taxon>
        <taxon>Trebouxiophyceae</taxon>
        <taxon>Trebouxiales</taxon>
        <taxon>Trebouxiaceae</taxon>
        <taxon>Symbiochloris</taxon>
    </lineage>
</organism>
<evidence type="ECO:0000313" key="7">
    <source>
        <dbReference type="EMBL" id="KAK9798227.1"/>
    </source>
</evidence>
<evidence type="ECO:0000256" key="4">
    <source>
        <dbReference type="PIRSR" id="PIRSR005739-1"/>
    </source>
</evidence>
<dbReference type="Proteomes" id="UP001465755">
    <property type="component" value="Unassembled WGS sequence"/>
</dbReference>
<feature type="active site" description="Proton acceptor" evidence="4">
    <location>
        <position position="319"/>
    </location>
</feature>
<dbReference type="PIRSF" id="PIRSF005739">
    <property type="entry name" value="O-mtase"/>
    <property type="match status" value="1"/>
</dbReference>
<evidence type="ECO:0000259" key="6">
    <source>
        <dbReference type="Pfam" id="PF08100"/>
    </source>
</evidence>
<comment type="caution">
    <text evidence="7">The sequence shown here is derived from an EMBL/GenBank/DDBJ whole genome shotgun (WGS) entry which is preliminary data.</text>
</comment>
<dbReference type="SUPFAM" id="SSF46785">
    <property type="entry name" value="Winged helix' DNA-binding domain"/>
    <property type="match status" value="1"/>
</dbReference>
<dbReference type="Pfam" id="PF08100">
    <property type="entry name" value="Dimerisation"/>
    <property type="match status" value="1"/>
</dbReference>
<evidence type="ECO:0000259" key="5">
    <source>
        <dbReference type="Pfam" id="PF00891"/>
    </source>
</evidence>
<evidence type="ECO:0000313" key="8">
    <source>
        <dbReference type="Proteomes" id="UP001465755"/>
    </source>
</evidence>
<dbReference type="PROSITE" id="PS51683">
    <property type="entry name" value="SAM_OMT_II"/>
    <property type="match status" value="1"/>
</dbReference>
<dbReference type="EMBL" id="JALJOQ010000099">
    <property type="protein sequence ID" value="KAK9798227.1"/>
    <property type="molecule type" value="Genomic_DNA"/>
</dbReference>
<dbReference type="Gene3D" id="3.40.50.150">
    <property type="entry name" value="Vaccinia Virus protein VP39"/>
    <property type="match status" value="1"/>
</dbReference>
<keyword evidence="1" id="KW-0489">Methyltransferase</keyword>
<dbReference type="InterPro" id="IPR036390">
    <property type="entry name" value="WH_DNA-bd_sf"/>
</dbReference>
<evidence type="ECO:0000256" key="2">
    <source>
        <dbReference type="ARBA" id="ARBA00022679"/>
    </source>
</evidence>
<accession>A0AAW1NXF6</accession>
<keyword evidence="3" id="KW-0949">S-adenosyl-L-methionine</keyword>
<feature type="domain" description="O-methyltransferase dimerisation" evidence="6">
    <location>
        <begin position="73"/>
        <end position="154"/>
    </location>
</feature>
<dbReference type="InterPro" id="IPR016461">
    <property type="entry name" value="COMT-like"/>
</dbReference>
<evidence type="ECO:0000256" key="3">
    <source>
        <dbReference type="ARBA" id="ARBA00022691"/>
    </source>
</evidence>
<gene>
    <name evidence="7" type="ORF">WJX73_009795</name>
</gene>
<evidence type="ECO:0000256" key="1">
    <source>
        <dbReference type="ARBA" id="ARBA00022603"/>
    </source>
</evidence>
<protein>
    <recommendedName>
        <fullName evidence="9">O-methyltransferase</fullName>
    </recommendedName>
</protein>
<evidence type="ECO:0008006" key="9">
    <source>
        <dbReference type="Google" id="ProtNLM"/>
    </source>
</evidence>
<dbReference type="SUPFAM" id="SSF53335">
    <property type="entry name" value="S-adenosyl-L-methionine-dependent methyltransferases"/>
    <property type="match status" value="1"/>
</dbReference>
<dbReference type="Pfam" id="PF00891">
    <property type="entry name" value="Methyltransf_2"/>
    <property type="match status" value="1"/>
</dbReference>
<keyword evidence="2" id="KW-0808">Transferase</keyword>
<sequence length="413" mass="45908">MVIWTLLVAGAVAFAFFRWRARSEAVTPKQREALLLQDIGQPPPYPVFWVFIHLLAGLQWIVEQLVPPPLTAMKLLTGTLRAEILATLTELEVAEALAEGPCTADELAKQLGCQAKRLERLLEASVSFGLFALAPESQKGGPKKFCNNKTSAVLRKSHPNTAYYLVSQIAATTFKTVGHQTKAVRQGGIQFEEATGQDFWSYIKDRPQLSLAFNKSMAEVDRSLAPTLVKDYNWGRYSRLIDVGGCHGSFLRDILRQWPVPKGINFDQAHVIEEAKPIWAAYETGLQQKVEMVAGDFFRSETIPKGEDGDLYFMRTILHDWNDEKTLAILKACRAAIGNASARMLLVEVTKGRGWAIDTVLIAPMADILMMKLLDGAERSVADWQDILPQAGFKLGKMIPTATLFCMIECIPV</sequence>
<dbReference type="Gene3D" id="1.10.10.10">
    <property type="entry name" value="Winged helix-like DNA-binding domain superfamily/Winged helix DNA-binding domain"/>
    <property type="match status" value="1"/>
</dbReference>
<dbReference type="InterPro" id="IPR029063">
    <property type="entry name" value="SAM-dependent_MTases_sf"/>
</dbReference>
<dbReference type="AlphaFoldDB" id="A0AAW1NXF6"/>
<dbReference type="GO" id="GO:0046983">
    <property type="term" value="F:protein dimerization activity"/>
    <property type="evidence" value="ECO:0007669"/>
    <property type="project" value="InterPro"/>
</dbReference>
<reference evidence="7 8" key="1">
    <citation type="journal article" date="2024" name="Nat. Commun.">
        <title>Phylogenomics reveals the evolutionary origins of lichenization in chlorophyte algae.</title>
        <authorList>
            <person name="Puginier C."/>
            <person name="Libourel C."/>
            <person name="Otte J."/>
            <person name="Skaloud P."/>
            <person name="Haon M."/>
            <person name="Grisel S."/>
            <person name="Petersen M."/>
            <person name="Berrin J.G."/>
            <person name="Delaux P.M."/>
            <person name="Dal Grande F."/>
            <person name="Keller J."/>
        </authorList>
    </citation>
    <scope>NUCLEOTIDE SEQUENCE [LARGE SCALE GENOMIC DNA]</scope>
    <source>
        <strain evidence="7 8">SAG 2036</strain>
    </source>
</reference>